<feature type="region of interest" description="Disordered" evidence="1">
    <location>
        <begin position="1"/>
        <end position="58"/>
    </location>
</feature>
<name>A0ABP9CHI9_9ACTN</name>
<dbReference type="InterPro" id="IPR056135">
    <property type="entry name" value="DUF7718"/>
</dbReference>
<reference evidence="4" key="1">
    <citation type="journal article" date="2019" name="Int. J. Syst. Evol. Microbiol.">
        <title>The Global Catalogue of Microorganisms (GCM) 10K type strain sequencing project: providing services to taxonomists for standard genome sequencing and annotation.</title>
        <authorList>
            <consortium name="The Broad Institute Genomics Platform"/>
            <consortium name="The Broad Institute Genome Sequencing Center for Infectious Disease"/>
            <person name="Wu L."/>
            <person name="Ma J."/>
        </authorList>
    </citation>
    <scope>NUCLEOTIDE SEQUENCE [LARGE SCALE GENOMIC DNA]</scope>
    <source>
        <strain evidence="4">JCM 18542</strain>
    </source>
</reference>
<evidence type="ECO:0000259" key="2">
    <source>
        <dbReference type="Pfam" id="PF24839"/>
    </source>
</evidence>
<comment type="caution">
    <text evidence="3">The sequence shown here is derived from an EMBL/GenBank/DDBJ whole genome shotgun (WGS) entry which is preliminary data.</text>
</comment>
<keyword evidence="4" id="KW-1185">Reference proteome</keyword>
<protein>
    <recommendedName>
        <fullName evidence="2">DUF7718 domain-containing protein</fullName>
    </recommendedName>
</protein>
<proteinExistence type="predicted"/>
<accession>A0ABP9CHI9</accession>
<gene>
    <name evidence="3" type="ORF">GCM10023353_14790</name>
</gene>
<evidence type="ECO:0000313" key="4">
    <source>
        <dbReference type="Proteomes" id="UP001500839"/>
    </source>
</evidence>
<feature type="domain" description="DUF7718" evidence="2">
    <location>
        <begin position="53"/>
        <end position="109"/>
    </location>
</feature>
<sequence>MHRGHGEGRPAPSQDEAGRDTGPSSKAREDTEEFATSSHGRYAPPSRASCRTREWAQPFDDGNTVQRKVFTWRANGLLVDFVILTEVLTASAWQEVERIDCCHGHCHLHDESGRDTPRALYRLDDVSDVDPAFQSAIGISDQRMRIVRGEGG</sequence>
<evidence type="ECO:0000256" key="1">
    <source>
        <dbReference type="SAM" id="MobiDB-lite"/>
    </source>
</evidence>
<dbReference type="Pfam" id="PF24839">
    <property type="entry name" value="DUF7718"/>
    <property type="match status" value="1"/>
</dbReference>
<dbReference type="Proteomes" id="UP001500839">
    <property type="component" value="Unassembled WGS sequence"/>
</dbReference>
<evidence type="ECO:0000313" key="3">
    <source>
        <dbReference type="EMBL" id="GAA4811301.1"/>
    </source>
</evidence>
<dbReference type="EMBL" id="BAABKQ010000001">
    <property type="protein sequence ID" value="GAA4811301.1"/>
    <property type="molecule type" value="Genomic_DNA"/>
</dbReference>
<organism evidence="3 4">
    <name type="scientific">Tomitella cavernea</name>
    <dbReference type="NCBI Taxonomy" id="1387982"/>
    <lineage>
        <taxon>Bacteria</taxon>
        <taxon>Bacillati</taxon>
        <taxon>Actinomycetota</taxon>
        <taxon>Actinomycetes</taxon>
        <taxon>Mycobacteriales</taxon>
        <taxon>Tomitella</taxon>
    </lineage>
</organism>